<gene>
    <name evidence="1" type="ORF">D3877_12205</name>
</gene>
<reference evidence="1 2" key="1">
    <citation type="submission" date="2018-09" db="EMBL/GenBank/DDBJ databases">
        <authorList>
            <person name="Zhu H."/>
        </authorList>
    </citation>
    <scope>NUCLEOTIDE SEQUENCE [LARGE SCALE GENOMIC DNA]</scope>
    <source>
        <strain evidence="1 2">K2W22B-5</strain>
    </source>
</reference>
<name>A0A418VV02_9PROT</name>
<dbReference type="Proteomes" id="UP000283458">
    <property type="component" value="Unassembled WGS sequence"/>
</dbReference>
<keyword evidence="2" id="KW-1185">Reference proteome</keyword>
<dbReference type="AlphaFoldDB" id="A0A418VV02"/>
<sequence>MNFEGEILIILRFLSVKIAVKLIKLRFCFLQAVDRQALHFLNGLWPSRTWWRKKGGFGWTTVGLGLHNG</sequence>
<accession>A0A418VV02</accession>
<evidence type="ECO:0000313" key="1">
    <source>
        <dbReference type="EMBL" id="RJF80988.1"/>
    </source>
</evidence>
<protein>
    <submittedName>
        <fullName evidence="1">Uncharacterized protein</fullName>
    </submittedName>
</protein>
<evidence type="ECO:0000313" key="2">
    <source>
        <dbReference type="Proteomes" id="UP000283458"/>
    </source>
</evidence>
<dbReference type="EMBL" id="QYUL01000002">
    <property type="protein sequence ID" value="RJF80988.1"/>
    <property type="molecule type" value="Genomic_DNA"/>
</dbReference>
<comment type="caution">
    <text evidence="1">The sequence shown here is derived from an EMBL/GenBank/DDBJ whole genome shotgun (WGS) entry which is preliminary data.</text>
</comment>
<proteinExistence type="predicted"/>
<organism evidence="1 2">
    <name type="scientific">Azospirillum cavernae</name>
    <dbReference type="NCBI Taxonomy" id="2320860"/>
    <lineage>
        <taxon>Bacteria</taxon>
        <taxon>Pseudomonadati</taxon>
        <taxon>Pseudomonadota</taxon>
        <taxon>Alphaproteobacteria</taxon>
        <taxon>Rhodospirillales</taxon>
        <taxon>Azospirillaceae</taxon>
        <taxon>Azospirillum</taxon>
    </lineage>
</organism>